<proteinExistence type="predicted"/>
<sequence length="96" mass="11021">MAYVVKPFTKADLLPAMEIALSRHAEMRALESEVADLTERFETRKRIDRAKGELMKRLGLSEPEAFRWIQKTSMDRRLSMREVADAVVSGMSTPKH</sequence>
<gene>
    <name evidence="2" type="ORF">GCM10025868_03050</name>
</gene>
<dbReference type="SUPFAM" id="SSF52172">
    <property type="entry name" value="CheY-like"/>
    <property type="match status" value="1"/>
</dbReference>
<evidence type="ECO:0000259" key="1">
    <source>
        <dbReference type="PROSITE" id="PS50921"/>
    </source>
</evidence>
<dbReference type="SMART" id="SM01012">
    <property type="entry name" value="ANTAR"/>
    <property type="match status" value="1"/>
</dbReference>
<dbReference type="InterPro" id="IPR011006">
    <property type="entry name" value="CheY-like_superfamily"/>
</dbReference>
<protein>
    <recommendedName>
        <fullName evidence="1">ANTAR domain-containing protein</fullName>
    </recommendedName>
</protein>
<name>A0ABQ6JCX4_9ACTN</name>
<dbReference type="InterPro" id="IPR036388">
    <property type="entry name" value="WH-like_DNA-bd_sf"/>
</dbReference>
<evidence type="ECO:0000313" key="3">
    <source>
        <dbReference type="Proteomes" id="UP001157017"/>
    </source>
</evidence>
<organism evidence="2 3">
    <name type="scientific">Angustibacter aerolatus</name>
    <dbReference type="NCBI Taxonomy" id="1162965"/>
    <lineage>
        <taxon>Bacteria</taxon>
        <taxon>Bacillati</taxon>
        <taxon>Actinomycetota</taxon>
        <taxon>Actinomycetes</taxon>
        <taxon>Kineosporiales</taxon>
        <taxon>Kineosporiaceae</taxon>
    </lineage>
</organism>
<keyword evidence="3" id="KW-1185">Reference proteome</keyword>
<feature type="domain" description="ANTAR" evidence="1">
    <location>
        <begin position="27"/>
        <end position="88"/>
    </location>
</feature>
<dbReference type="Proteomes" id="UP001157017">
    <property type="component" value="Unassembled WGS sequence"/>
</dbReference>
<dbReference type="Pfam" id="PF03861">
    <property type="entry name" value="ANTAR"/>
    <property type="match status" value="1"/>
</dbReference>
<dbReference type="EMBL" id="BSUZ01000001">
    <property type="protein sequence ID" value="GMA85055.1"/>
    <property type="molecule type" value="Genomic_DNA"/>
</dbReference>
<evidence type="ECO:0000313" key="2">
    <source>
        <dbReference type="EMBL" id="GMA85055.1"/>
    </source>
</evidence>
<accession>A0ABQ6JCX4</accession>
<reference evidence="3" key="1">
    <citation type="journal article" date="2019" name="Int. J. Syst. Evol. Microbiol.">
        <title>The Global Catalogue of Microorganisms (GCM) 10K type strain sequencing project: providing services to taxonomists for standard genome sequencing and annotation.</title>
        <authorList>
            <consortium name="The Broad Institute Genomics Platform"/>
            <consortium name="The Broad Institute Genome Sequencing Center for Infectious Disease"/>
            <person name="Wu L."/>
            <person name="Ma J."/>
        </authorList>
    </citation>
    <scope>NUCLEOTIDE SEQUENCE [LARGE SCALE GENOMIC DNA]</scope>
    <source>
        <strain evidence="3">NBRC 108730</strain>
    </source>
</reference>
<comment type="caution">
    <text evidence="2">The sequence shown here is derived from an EMBL/GenBank/DDBJ whole genome shotgun (WGS) entry which is preliminary data.</text>
</comment>
<dbReference type="Gene3D" id="1.10.10.10">
    <property type="entry name" value="Winged helix-like DNA-binding domain superfamily/Winged helix DNA-binding domain"/>
    <property type="match status" value="1"/>
</dbReference>
<dbReference type="PROSITE" id="PS50921">
    <property type="entry name" value="ANTAR"/>
    <property type="match status" value="1"/>
</dbReference>
<dbReference type="InterPro" id="IPR005561">
    <property type="entry name" value="ANTAR"/>
</dbReference>